<reference evidence="1" key="1">
    <citation type="submission" date="2021-05" db="EMBL/GenBank/DDBJ databases">
        <authorList>
            <person name="Pietrasiak N."/>
            <person name="Ward R."/>
            <person name="Stajich J.E."/>
            <person name="Kurbessoian T."/>
        </authorList>
    </citation>
    <scope>NUCLEOTIDE SEQUENCE</scope>
    <source>
        <strain evidence="1">CPER-KK1</strain>
    </source>
</reference>
<dbReference type="AlphaFoldDB" id="A0A951PKW8"/>
<gene>
    <name evidence="1" type="ORF">KME25_10300</name>
</gene>
<name>A0A951PKW8_9CYAN</name>
<dbReference type="EMBL" id="JAHHIF010000011">
    <property type="protein sequence ID" value="MBW4544817.1"/>
    <property type="molecule type" value="Genomic_DNA"/>
</dbReference>
<sequence>MLERGGEYFWELRKSLTDSDRNLLQHLVKGKTPTLQDKAVLRKLERKEILKKTKSGYSFQVPLVQNYVEQVVEEEE</sequence>
<reference evidence="1" key="2">
    <citation type="journal article" date="2022" name="Microbiol. Resour. Announc.">
        <title>Metagenome Sequencing to Explore Phylogenomics of Terrestrial Cyanobacteria.</title>
        <authorList>
            <person name="Ward R.D."/>
            <person name="Stajich J.E."/>
            <person name="Johansen J.R."/>
            <person name="Huntemann M."/>
            <person name="Clum A."/>
            <person name="Foster B."/>
            <person name="Foster B."/>
            <person name="Roux S."/>
            <person name="Palaniappan K."/>
            <person name="Varghese N."/>
            <person name="Mukherjee S."/>
            <person name="Reddy T.B.K."/>
            <person name="Daum C."/>
            <person name="Copeland A."/>
            <person name="Chen I.A."/>
            <person name="Ivanova N.N."/>
            <person name="Kyrpides N.C."/>
            <person name="Shapiro N."/>
            <person name="Eloe-Fadrosh E.A."/>
            <person name="Pietrasiak N."/>
        </authorList>
    </citation>
    <scope>NUCLEOTIDE SEQUENCE</scope>
    <source>
        <strain evidence="1">CPER-KK1</strain>
    </source>
</reference>
<evidence type="ECO:0000313" key="2">
    <source>
        <dbReference type="Proteomes" id="UP000753908"/>
    </source>
</evidence>
<organism evidence="1 2">
    <name type="scientific">Symplocastrum torsivum CPER-KK1</name>
    <dbReference type="NCBI Taxonomy" id="450513"/>
    <lineage>
        <taxon>Bacteria</taxon>
        <taxon>Bacillati</taxon>
        <taxon>Cyanobacteriota</taxon>
        <taxon>Cyanophyceae</taxon>
        <taxon>Oscillatoriophycideae</taxon>
        <taxon>Oscillatoriales</taxon>
        <taxon>Microcoleaceae</taxon>
        <taxon>Symplocastrum</taxon>
    </lineage>
</organism>
<comment type="caution">
    <text evidence="1">The sequence shown here is derived from an EMBL/GenBank/DDBJ whole genome shotgun (WGS) entry which is preliminary data.</text>
</comment>
<proteinExistence type="predicted"/>
<protein>
    <submittedName>
        <fullName evidence="1">Uncharacterized protein</fullName>
    </submittedName>
</protein>
<evidence type="ECO:0000313" key="1">
    <source>
        <dbReference type="EMBL" id="MBW4544817.1"/>
    </source>
</evidence>
<dbReference type="Proteomes" id="UP000753908">
    <property type="component" value="Unassembled WGS sequence"/>
</dbReference>
<accession>A0A951PKW8</accession>